<feature type="region of interest" description="Disordered" evidence="1">
    <location>
        <begin position="147"/>
        <end position="191"/>
    </location>
</feature>
<accession>A0A1I6LDQ3</accession>
<proteinExistence type="predicted"/>
<protein>
    <recommendedName>
        <fullName evidence="5">Short C-terminal domain-containing protein</fullName>
    </recommendedName>
</protein>
<keyword evidence="2" id="KW-0472">Membrane</keyword>
<dbReference type="STRING" id="767519.SAMN05216559_2518"/>
<evidence type="ECO:0000256" key="2">
    <source>
        <dbReference type="SAM" id="Phobius"/>
    </source>
</evidence>
<feature type="transmembrane region" description="Helical" evidence="2">
    <location>
        <begin position="12"/>
        <end position="39"/>
    </location>
</feature>
<dbReference type="OrthoDB" id="178074at2157"/>
<feature type="compositionally biased region" description="Basic and acidic residues" evidence="1">
    <location>
        <begin position="153"/>
        <end position="174"/>
    </location>
</feature>
<dbReference type="Proteomes" id="UP000199062">
    <property type="component" value="Unassembled WGS sequence"/>
</dbReference>
<dbReference type="RefSeq" id="WP_089816849.1">
    <property type="nucleotide sequence ID" value="NZ_FOZK01000002.1"/>
</dbReference>
<gene>
    <name evidence="3" type="ORF">SAMN05216559_2518</name>
</gene>
<evidence type="ECO:0000256" key="1">
    <source>
        <dbReference type="SAM" id="MobiDB-lite"/>
    </source>
</evidence>
<keyword evidence="2" id="KW-1133">Transmembrane helix</keyword>
<evidence type="ECO:0008006" key="5">
    <source>
        <dbReference type="Google" id="ProtNLM"/>
    </source>
</evidence>
<organism evidence="3 4">
    <name type="scientific">Halomicrobium zhouii</name>
    <dbReference type="NCBI Taxonomy" id="767519"/>
    <lineage>
        <taxon>Archaea</taxon>
        <taxon>Methanobacteriati</taxon>
        <taxon>Methanobacteriota</taxon>
        <taxon>Stenosarchaea group</taxon>
        <taxon>Halobacteria</taxon>
        <taxon>Halobacteriales</taxon>
        <taxon>Haloarculaceae</taxon>
        <taxon>Halomicrobium</taxon>
    </lineage>
</organism>
<dbReference type="AlphaFoldDB" id="A0A1I6LDQ3"/>
<sequence length="191" mass="20692">MSWFSRNAHWVTLALSLVVGYVIVGFLGVSALALLAGAFGGASPGALLADAAVVVGVAGLLILAEVTLTVAFVVSVVRRLSFPTSDRAAWVFSLLETVLPPIRGLGLSERFAPSLEERERAIKRRYVEGDLSERDFEREMLDLLAEAEPESPLADHTDPLDPHESTRGSDDRGGDSPAPDLLNRKRRRETE</sequence>
<evidence type="ECO:0000313" key="3">
    <source>
        <dbReference type="EMBL" id="SFS01585.1"/>
    </source>
</evidence>
<evidence type="ECO:0000313" key="4">
    <source>
        <dbReference type="Proteomes" id="UP000199062"/>
    </source>
</evidence>
<dbReference type="EMBL" id="FOZK01000002">
    <property type="protein sequence ID" value="SFS01585.1"/>
    <property type="molecule type" value="Genomic_DNA"/>
</dbReference>
<name>A0A1I6LDQ3_9EURY</name>
<feature type="transmembrane region" description="Helical" evidence="2">
    <location>
        <begin position="51"/>
        <end position="77"/>
    </location>
</feature>
<reference evidence="3 4" key="1">
    <citation type="submission" date="2016-10" db="EMBL/GenBank/DDBJ databases">
        <authorList>
            <person name="de Groot N.N."/>
        </authorList>
    </citation>
    <scope>NUCLEOTIDE SEQUENCE [LARGE SCALE GENOMIC DNA]</scope>
    <source>
        <strain evidence="3 4">CGMCC 1.10457</strain>
    </source>
</reference>
<keyword evidence="4" id="KW-1185">Reference proteome</keyword>
<keyword evidence="2" id="KW-0812">Transmembrane</keyword>